<reference evidence="4 5" key="1">
    <citation type="journal article" date="2014" name="Appl. Microbiol. Biotechnol.">
        <title>Transformable facultative thermophile Geobacillus stearothermophilus NUB3621 as a host strain for metabolic engineering.</title>
        <authorList>
            <person name="Blanchard K."/>
            <person name="Robic S."/>
            <person name="Matsumura I."/>
        </authorList>
    </citation>
    <scope>NUCLEOTIDE SEQUENCE [LARGE SCALE GENOMIC DNA]</scope>
    <source>
        <strain evidence="4 5">NUB3621</strain>
    </source>
</reference>
<dbReference type="SMART" id="SM00028">
    <property type="entry name" value="TPR"/>
    <property type="match status" value="2"/>
</dbReference>
<evidence type="ECO:0000256" key="2">
    <source>
        <dbReference type="SAM" id="MobiDB-lite"/>
    </source>
</evidence>
<keyword evidence="5" id="KW-1185">Reference proteome</keyword>
<dbReference type="PROSITE" id="PS50005">
    <property type="entry name" value="TPR"/>
    <property type="match status" value="1"/>
</dbReference>
<dbReference type="RefSeq" id="WP_043906158.1">
    <property type="nucleotide sequence ID" value="NZ_CM002692.1"/>
</dbReference>
<evidence type="ECO:0000313" key="5">
    <source>
        <dbReference type="Proteomes" id="UP000023566"/>
    </source>
</evidence>
<protein>
    <recommendedName>
        <fullName evidence="6">Lipoprotein</fullName>
    </recommendedName>
</protein>
<dbReference type="EMBL" id="AOTZ01000009">
    <property type="protein sequence ID" value="EZP75192.1"/>
    <property type="molecule type" value="Genomic_DNA"/>
</dbReference>
<evidence type="ECO:0000256" key="1">
    <source>
        <dbReference type="PROSITE-ProRule" id="PRU00339"/>
    </source>
</evidence>
<keyword evidence="3" id="KW-0732">Signal</keyword>
<accession>A0ABC9VAK1</accession>
<dbReference type="SUPFAM" id="SSF48452">
    <property type="entry name" value="TPR-like"/>
    <property type="match status" value="1"/>
</dbReference>
<feature type="compositionally biased region" description="Basic and acidic residues" evidence="2">
    <location>
        <begin position="184"/>
        <end position="201"/>
    </location>
</feature>
<proteinExistence type="predicted"/>
<dbReference type="InterPro" id="IPR011990">
    <property type="entry name" value="TPR-like_helical_dom_sf"/>
</dbReference>
<dbReference type="AlphaFoldDB" id="A0ABC9VAK1"/>
<evidence type="ECO:0000313" key="4">
    <source>
        <dbReference type="EMBL" id="EZP75192.1"/>
    </source>
</evidence>
<comment type="caution">
    <text evidence="4">The sequence shown here is derived from an EMBL/GenBank/DDBJ whole genome shotgun (WGS) entry which is preliminary data.</text>
</comment>
<evidence type="ECO:0000256" key="3">
    <source>
        <dbReference type="SAM" id="SignalP"/>
    </source>
</evidence>
<gene>
    <name evidence="4" type="ORF">H839_16868</name>
</gene>
<feature type="signal peptide" evidence="3">
    <location>
        <begin position="1"/>
        <end position="21"/>
    </location>
</feature>
<feature type="repeat" description="TPR" evidence="1">
    <location>
        <begin position="23"/>
        <end position="56"/>
    </location>
</feature>
<dbReference type="PROSITE" id="PS51257">
    <property type="entry name" value="PROKAR_LIPOPROTEIN"/>
    <property type="match status" value="1"/>
</dbReference>
<keyword evidence="1" id="KW-0802">TPR repeat</keyword>
<feature type="region of interest" description="Disordered" evidence="2">
    <location>
        <begin position="182"/>
        <end position="230"/>
    </location>
</feature>
<evidence type="ECO:0008006" key="6">
    <source>
        <dbReference type="Google" id="ProtNLM"/>
    </source>
</evidence>
<dbReference type="InterPro" id="IPR019734">
    <property type="entry name" value="TPR_rpt"/>
</dbReference>
<feature type="chain" id="PRO_5044877910" description="Lipoprotein" evidence="3">
    <location>
        <begin position="22"/>
        <end position="300"/>
    </location>
</feature>
<sequence length="300" mass="34259">MKKRSLFIFFLLLLLAGCSSKEYERYMELGTKAVKEENYNEAVSYFQKALEKKNKEEAKLALKFSEQMKEAVDAFNDGKFEAAIFIAENIKNAKGTFSVVAVIKAKAEKMLKEAEKLDALLKNMEQKMTKGNTLADNHQFDEALALFKEVAETEESHPTIDPIVKEAKKQIVQTEQAKVQYEQEQAKKRKEEAKKEEKNESESQPASGNQDQNNSAAEETDEQHKLTSEEAEQLVRKHLNIGTQSNLRVKYDHDNEKGHYVIHVYEFVVDNPETGEGHTATVGWYAVDPKSKRVYNVLNE</sequence>
<name>A0ABC9VAK1_9BACL</name>
<dbReference type="Gene3D" id="1.25.40.10">
    <property type="entry name" value="Tetratricopeptide repeat domain"/>
    <property type="match status" value="1"/>
</dbReference>
<organism evidence="4 5">
    <name type="scientific">Parageobacillus genomosp. 1</name>
    <dbReference type="NCBI Taxonomy" id="1295642"/>
    <lineage>
        <taxon>Bacteria</taxon>
        <taxon>Bacillati</taxon>
        <taxon>Bacillota</taxon>
        <taxon>Bacilli</taxon>
        <taxon>Bacillales</taxon>
        <taxon>Anoxybacillaceae</taxon>
        <taxon>Parageobacillus</taxon>
    </lineage>
</organism>
<dbReference type="Proteomes" id="UP000023566">
    <property type="component" value="Chromosome"/>
</dbReference>
<feature type="compositionally biased region" description="Polar residues" evidence="2">
    <location>
        <begin position="204"/>
        <end position="217"/>
    </location>
</feature>